<dbReference type="InterPro" id="IPR002035">
    <property type="entry name" value="VWF_A"/>
</dbReference>
<evidence type="ECO:0000256" key="1">
    <source>
        <dbReference type="SAM" id="MobiDB-lite"/>
    </source>
</evidence>
<keyword evidence="5" id="KW-1185">Reference proteome</keyword>
<feature type="region of interest" description="Disordered" evidence="1">
    <location>
        <begin position="1"/>
        <end position="231"/>
    </location>
</feature>
<feature type="compositionally biased region" description="Basic and acidic residues" evidence="1">
    <location>
        <begin position="189"/>
        <end position="202"/>
    </location>
</feature>
<protein>
    <submittedName>
        <fullName evidence="4">Substrate-binding domain-containing protein</fullName>
    </submittedName>
</protein>
<dbReference type="PROSITE" id="PS50234">
    <property type="entry name" value="VWFA"/>
    <property type="match status" value="1"/>
</dbReference>
<dbReference type="InterPro" id="IPR036465">
    <property type="entry name" value="vWFA_dom_sf"/>
</dbReference>
<feature type="compositionally biased region" description="Gly residues" evidence="1">
    <location>
        <begin position="203"/>
        <end position="220"/>
    </location>
</feature>
<feature type="compositionally biased region" description="Basic and acidic residues" evidence="1">
    <location>
        <begin position="38"/>
        <end position="54"/>
    </location>
</feature>
<evidence type="ECO:0000313" key="5">
    <source>
        <dbReference type="Proteomes" id="UP000805614"/>
    </source>
</evidence>
<keyword evidence="2" id="KW-0812">Transmembrane</keyword>
<comment type="caution">
    <text evidence="4">The sequence shown here is derived from an EMBL/GenBank/DDBJ whole genome shotgun (WGS) entry which is preliminary data.</text>
</comment>
<keyword evidence="2" id="KW-1133">Transmembrane helix</keyword>
<dbReference type="SUPFAM" id="SSF53300">
    <property type="entry name" value="vWA-like"/>
    <property type="match status" value="1"/>
</dbReference>
<proteinExistence type="predicted"/>
<dbReference type="Pfam" id="PF00092">
    <property type="entry name" value="VWA"/>
    <property type="match status" value="1"/>
</dbReference>
<keyword evidence="2" id="KW-0472">Membrane</keyword>
<feature type="compositionally biased region" description="Gly residues" evidence="1">
    <location>
        <begin position="169"/>
        <end position="187"/>
    </location>
</feature>
<feature type="region of interest" description="Disordered" evidence="1">
    <location>
        <begin position="244"/>
        <end position="287"/>
    </location>
</feature>
<dbReference type="Proteomes" id="UP000805614">
    <property type="component" value="Unassembled WGS sequence"/>
</dbReference>
<feature type="compositionally biased region" description="Gly residues" evidence="1">
    <location>
        <begin position="263"/>
        <end position="284"/>
    </location>
</feature>
<feature type="domain" description="VWFA" evidence="3">
    <location>
        <begin position="656"/>
        <end position="853"/>
    </location>
</feature>
<dbReference type="SUPFAM" id="SSF53850">
    <property type="entry name" value="Periplasmic binding protein-like II"/>
    <property type="match status" value="1"/>
</dbReference>
<evidence type="ECO:0000256" key="2">
    <source>
        <dbReference type="SAM" id="Phobius"/>
    </source>
</evidence>
<dbReference type="EMBL" id="JABVEC010000021">
    <property type="protein sequence ID" value="MBC6468832.1"/>
    <property type="molecule type" value="Genomic_DNA"/>
</dbReference>
<evidence type="ECO:0000259" key="3">
    <source>
        <dbReference type="PROSITE" id="PS50234"/>
    </source>
</evidence>
<reference evidence="4 5" key="1">
    <citation type="submission" date="2020-06" db="EMBL/GenBank/DDBJ databases">
        <title>Actinomadura xiongansis sp. nov., isolated from soil of Baiyangdian.</title>
        <authorList>
            <person name="Zhang X."/>
        </authorList>
    </citation>
    <scope>NUCLEOTIDE SEQUENCE [LARGE SCALE GENOMIC DNA]</scope>
    <source>
        <strain evidence="4 5">HBUM206468</strain>
    </source>
</reference>
<feature type="transmembrane region" description="Helical" evidence="2">
    <location>
        <begin position="293"/>
        <end position="315"/>
    </location>
</feature>
<accession>A0ABR7LVG0</accession>
<organism evidence="4 5">
    <name type="scientific">Actinomadura alba</name>
    <dbReference type="NCBI Taxonomy" id="406431"/>
    <lineage>
        <taxon>Bacteria</taxon>
        <taxon>Bacillati</taxon>
        <taxon>Actinomycetota</taxon>
        <taxon>Actinomycetes</taxon>
        <taxon>Streptosporangiales</taxon>
        <taxon>Thermomonosporaceae</taxon>
        <taxon>Actinomadura</taxon>
    </lineage>
</organism>
<sequence>MSGSHRNDPPGDTPGEGGYDPAAPYVFGPDSSSGTPAGDERDERTDWFHARRETTGPSAPEGLDDPMPGGPGWGLPRTPGQETPGAADRPAQWDASDEPPYGARGFSGASDPANYGIEGFPEPPSLGGYAGGRGTGASEPGGYPSERGPGAPEPGGYGSGGYPPASERGGYGSGGFSGASDPGGYGPGMRDRSPAEGGRSHGPDGGPSGTGPLGAGGPYGVGDARSERAGGSSGYVDYGGYGTGGSGPFGGPRDELGSAQPSGRGGGGRGHGGRGRTGSGGGGSRKSRSLTALIGPLAGAVGLAILLGVGVYAFAEGGGCRENDTVTLNVAAAPDIAPAVNANAARFNDENRKVDGRCVQATVKSVEPAAMMTLLSGQGLSAAATQPPDVWIPDSSLWTSLVRASAKGREAVQVTRTSVAQSPVVIGMPQSLSATLRAQGVTATPSWASLLAAAGAAGSAVTKNQTIPSNLVRIELLDPARNAAGMASLMVTRMLLANDPNAQAAFTGVVRTVRESTAPDLKTQLAAFRRDSRGRYPMVLAPEQALWKHNQGRPAERAVALYPAEGTMALDYPFALTAKDPAKNKAAKLLEQALSTSRAKDEVRALGFRSSDGVAPASFGSKNGLNAKPPRMLPAPQPADVRSVMQAWAKLSLSVRMLALLDVSGSMAETVPGANVTRIQATAQVAQGGLSLLPDDTELGLWTFSTELVGARDWREDVTIGPLGQRIGSNTRRQTVLATLAGLRPKPTGDTGLYDSVLAAFRKMKTTYKPEMINSLLLLTDGKNDDQNGISLAQLRATLKKEFDPNRPVQVIMIGFGKGVDRNELDLIAKETRGSVHIANTPQEIQKIFLAAMSRRVCAPNC</sequence>
<evidence type="ECO:0000313" key="4">
    <source>
        <dbReference type="EMBL" id="MBC6468832.1"/>
    </source>
</evidence>
<gene>
    <name evidence="4" type="ORF">HKK74_25555</name>
</gene>
<dbReference type="Gene3D" id="3.40.50.410">
    <property type="entry name" value="von Willebrand factor, type A domain"/>
    <property type="match status" value="1"/>
</dbReference>
<dbReference type="Pfam" id="PF13531">
    <property type="entry name" value="SBP_bac_11"/>
    <property type="match status" value="1"/>
</dbReference>
<name>A0ABR7LVG0_9ACTN</name>
<dbReference type="SMART" id="SM00327">
    <property type="entry name" value="VWA"/>
    <property type="match status" value="1"/>
</dbReference>